<dbReference type="PROSITE" id="PS50862">
    <property type="entry name" value="AA_TRNA_LIGASE_II"/>
    <property type="match status" value="1"/>
</dbReference>
<dbReference type="InterPro" id="IPR050062">
    <property type="entry name" value="Pro-tRNA_synthetase"/>
</dbReference>
<dbReference type="EC" id="6.1.1.15" evidence="10"/>
<accession>A0ABM7P641</accession>
<comment type="subcellular location">
    <subcellularLocation>
        <location evidence="1 10">Cytoplasm</location>
    </subcellularLocation>
</comment>
<dbReference type="Gene3D" id="3.30.930.10">
    <property type="entry name" value="Bira Bifunctional Protein, Domain 2"/>
    <property type="match status" value="2"/>
</dbReference>
<dbReference type="SUPFAM" id="SSF55681">
    <property type="entry name" value="Class II aaRS and biotin synthetases"/>
    <property type="match status" value="1"/>
</dbReference>
<keyword evidence="3 10" id="KW-0963">Cytoplasm</keyword>
<reference evidence="12" key="1">
    <citation type="journal article" date="2022" name="Arch. Microbiol.">
        <title>Pseudodesulfovibrio sediminis sp. nov., a mesophilic and neutrophilic sulfate-reducing bacterium isolated from sediment of a brackish lake.</title>
        <authorList>
            <person name="Takahashi A."/>
            <person name="Kojima H."/>
            <person name="Watanabe M."/>
            <person name="Fukui M."/>
        </authorList>
    </citation>
    <scope>NUCLEOTIDE SEQUENCE</scope>
    <source>
        <strain evidence="12">SF6</strain>
    </source>
</reference>
<feature type="domain" description="Aminoacyl-transfer RNA synthetases class-II family profile" evidence="11">
    <location>
        <begin position="38"/>
        <end position="468"/>
    </location>
</feature>
<evidence type="ECO:0000256" key="5">
    <source>
        <dbReference type="ARBA" id="ARBA00022741"/>
    </source>
</evidence>
<dbReference type="InterPro" id="IPR044140">
    <property type="entry name" value="ProRS_anticodon_short"/>
</dbReference>
<dbReference type="InterPro" id="IPR007214">
    <property type="entry name" value="YbaK/aa-tRNA-synth-assoc-dom"/>
</dbReference>
<dbReference type="CDD" id="cd00779">
    <property type="entry name" value="ProRS_core_prok"/>
    <property type="match status" value="1"/>
</dbReference>
<dbReference type="CDD" id="cd00861">
    <property type="entry name" value="ProRS_anticodon_short"/>
    <property type="match status" value="1"/>
</dbReference>
<keyword evidence="6 10" id="KW-0067">ATP-binding</keyword>
<dbReference type="InterPro" id="IPR002314">
    <property type="entry name" value="aa-tRNA-synt_IIb"/>
</dbReference>
<dbReference type="EMBL" id="AP024485">
    <property type="protein sequence ID" value="BCS88402.1"/>
    <property type="molecule type" value="Genomic_DNA"/>
</dbReference>
<dbReference type="InterPro" id="IPR023717">
    <property type="entry name" value="Pro-tRNA-Synthase_IIa_type1"/>
</dbReference>
<dbReference type="PANTHER" id="PTHR42753">
    <property type="entry name" value="MITOCHONDRIAL RIBOSOME PROTEIN L39/PROLYL-TRNA LIGASE FAMILY MEMBER"/>
    <property type="match status" value="1"/>
</dbReference>
<dbReference type="Gene3D" id="3.40.50.800">
    <property type="entry name" value="Anticodon-binding domain"/>
    <property type="match status" value="1"/>
</dbReference>
<keyword evidence="13" id="KW-1185">Reference proteome</keyword>
<dbReference type="RefSeq" id="WP_229596211.1">
    <property type="nucleotide sequence ID" value="NZ_AP024485.1"/>
</dbReference>
<dbReference type="InterPro" id="IPR004500">
    <property type="entry name" value="Pro-tRNA-synth_IIa_bac-type"/>
</dbReference>
<dbReference type="Pfam" id="PF04073">
    <property type="entry name" value="tRNA_edit"/>
    <property type="match status" value="1"/>
</dbReference>
<evidence type="ECO:0000256" key="8">
    <source>
        <dbReference type="ARBA" id="ARBA00023146"/>
    </source>
</evidence>
<evidence type="ECO:0000256" key="9">
    <source>
        <dbReference type="ARBA" id="ARBA00047671"/>
    </source>
</evidence>
<comment type="subunit">
    <text evidence="2 10">Homodimer.</text>
</comment>
<evidence type="ECO:0000313" key="12">
    <source>
        <dbReference type="EMBL" id="BCS88402.1"/>
    </source>
</evidence>
<keyword evidence="5 10" id="KW-0547">Nucleotide-binding</keyword>
<dbReference type="CDD" id="cd04334">
    <property type="entry name" value="ProRS-INS"/>
    <property type="match status" value="1"/>
</dbReference>
<dbReference type="Pfam" id="PF03129">
    <property type="entry name" value="HGTP_anticodon"/>
    <property type="match status" value="1"/>
</dbReference>
<keyword evidence="8 10" id="KW-0030">Aminoacyl-tRNA synthetase</keyword>
<dbReference type="HAMAP" id="MF_01569">
    <property type="entry name" value="Pro_tRNA_synth_type1"/>
    <property type="match status" value="1"/>
</dbReference>
<comment type="domain">
    <text evidence="10">Consists of three domains: the N-terminal catalytic domain, the editing domain and the C-terminal anticodon-binding domain.</text>
</comment>
<protein>
    <recommendedName>
        <fullName evidence="10">Proline--tRNA ligase</fullName>
        <ecNumber evidence="10">6.1.1.15</ecNumber>
    </recommendedName>
    <alternativeName>
        <fullName evidence="10">Prolyl-tRNA synthetase</fullName>
        <shortName evidence="10">ProRS</shortName>
    </alternativeName>
</protein>
<evidence type="ECO:0000256" key="1">
    <source>
        <dbReference type="ARBA" id="ARBA00004496"/>
    </source>
</evidence>
<dbReference type="InterPro" id="IPR006195">
    <property type="entry name" value="aa-tRNA-synth_II"/>
</dbReference>
<comment type="function">
    <text evidence="10">Catalyzes the attachment of proline to tRNA(Pro) in a two-step reaction: proline is first activated by ATP to form Pro-AMP and then transferred to the acceptor end of tRNA(Pro). As ProRS can inadvertently accommodate and process non-cognate amino acids such as alanine and cysteine, to avoid such errors it has two additional distinct editing activities against alanine. One activity is designated as 'pretransfer' editing and involves the tRNA(Pro)-independent hydrolysis of activated Ala-AMP. The other activity is designated 'posttransfer' editing and involves deacylation of mischarged Ala-tRNA(Pro). The misacylated Cys-tRNA(Pro) is not edited by ProRS.</text>
</comment>
<dbReference type="PRINTS" id="PR01046">
    <property type="entry name" value="TRNASYNTHPRO"/>
</dbReference>
<evidence type="ECO:0000256" key="6">
    <source>
        <dbReference type="ARBA" id="ARBA00022840"/>
    </source>
</evidence>
<dbReference type="InterPro" id="IPR036754">
    <property type="entry name" value="YbaK/aa-tRNA-synt-asso_dom_sf"/>
</dbReference>
<evidence type="ECO:0000256" key="2">
    <source>
        <dbReference type="ARBA" id="ARBA00011738"/>
    </source>
</evidence>
<keyword evidence="4 10" id="KW-0436">Ligase</keyword>
<evidence type="ECO:0000313" key="13">
    <source>
        <dbReference type="Proteomes" id="UP001053296"/>
    </source>
</evidence>
<keyword evidence="7 10" id="KW-0648">Protein biosynthesis</keyword>
<gene>
    <name evidence="10 12" type="primary">proS</name>
    <name evidence="12" type="ORF">PSDVSF_16440</name>
</gene>
<evidence type="ECO:0000256" key="3">
    <source>
        <dbReference type="ARBA" id="ARBA00022490"/>
    </source>
</evidence>
<organism evidence="12 13">
    <name type="scientific">Pseudodesulfovibrio sediminis</name>
    <dbReference type="NCBI Taxonomy" id="2810563"/>
    <lineage>
        <taxon>Bacteria</taxon>
        <taxon>Pseudomonadati</taxon>
        <taxon>Thermodesulfobacteriota</taxon>
        <taxon>Desulfovibrionia</taxon>
        <taxon>Desulfovibrionales</taxon>
        <taxon>Desulfovibrionaceae</taxon>
    </lineage>
</organism>
<dbReference type="NCBIfam" id="TIGR00409">
    <property type="entry name" value="proS_fam_II"/>
    <property type="match status" value="1"/>
</dbReference>
<dbReference type="InterPro" id="IPR033730">
    <property type="entry name" value="ProRS_core_prok"/>
</dbReference>
<dbReference type="SUPFAM" id="SSF55826">
    <property type="entry name" value="YbaK/ProRS associated domain"/>
    <property type="match status" value="1"/>
</dbReference>
<dbReference type="Pfam" id="PF00587">
    <property type="entry name" value="tRNA-synt_2b"/>
    <property type="match status" value="1"/>
</dbReference>
<dbReference type="Proteomes" id="UP001053296">
    <property type="component" value="Chromosome"/>
</dbReference>
<comment type="similarity">
    <text evidence="10">Belongs to the class-II aminoacyl-tRNA synthetase family. ProS type 1 subfamily.</text>
</comment>
<evidence type="ECO:0000256" key="7">
    <source>
        <dbReference type="ARBA" id="ARBA00022917"/>
    </source>
</evidence>
<evidence type="ECO:0000256" key="4">
    <source>
        <dbReference type="ARBA" id="ARBA00022598"/>
    </source>
</evidence>
<evidence type="ECO:0000256" key="10">
    <source>
        <dbReference type="HAMAP-Rule" id="MF_01569"/>
    </source>
</evidence>
<dbReference type="PIRSF" id="PIRSF001535">
    <property type="entry name" value="ProRS_1"/>
    <property type="match status" value="1"/>
</dbReference>
<evidence type="ECO:0000259" key="11">
    <source>
        <dbReference type="PROSITE" id="PS50862"/>
    </source>
</evidence>
<dbReference type="PANTHER" id="PTHR42753:SF2">
    <property type="entry name" value="PROLINE--TRNA LIGASE"/>
    <property type="match status" value="1"/>
</dbReference>
<dbReference type="GO" id="GO:0016874">
    <property type="term" value="F:ligase activity"/>
    <property type="evidence" value="ECO:0007669"/>
    <property type="project" value="UniProtKB-KW"/>
</dbReference>
<proteinExistence type="inferred from homology"/>
<dbReference type="InterPro" id="IPR045864">
    <property type="entry name" value="aa-tRNA-synth_II/BPL/LPL"/>
</dbReference>
<dbReference type="SUPFAM" id="SSF52954">
    <property type="entry name" value="Class II aaRS ABD-related"/>
    <property type="match status" value="1"/>
</dbReference>
<dbReference type="InterPro" id="IPR002316">
    <property type="entry name" value="Pro-tRNA-ligase_IIa"/>
</dbReference>
<dbReference type="NCBIfam" id="NF006625">
    <property type="entry name" value="PRK09194.1"/>
    <property type="match status" value="1"/>
</dbReference>
<name>A0ABM7P641_9BACT</name>
<comment type="catalytic activity">
    <reaction evidence="9 10">
        <text>tRNA(Pro) + L-proline + ATP = L-prolyl-tRNA(Pro) + AMP + diphosphate</text>
        <dbReference type="Rhea" id="RHEA:14305"/>
        <dbReference type="Rhea" id="RHEA-COMP:9700"/>
        <dbReference type="Rhea" id="RHEA-COMP:9702"/>
        <dbReference type="ChEBI" id="CHEBI:30616"/>
        <dbReference type="ChEBI" id="CHEBI:33019"/>
        <dbReference type="ChEBI" id="CHEBI:60039"/>
        <dbReference type="ChEBI" id="CHEBI:78442"/>
        <dbReference type="ChEBI" id="CHEBI:78532"/>
        <dbReference type="ChEBI" id="CHEBI:456215"/>
        <dbReference type="EC" id="6.1.1.15"/>
    </reaction>
</comment>
<sequence>MRLSRYYIPTLKEDPADADVVSHKLLMRAGMIRKLTSGIYNYLPLGLRSINKVAAIVREEMDRAGAMEVLLPMVQPADLWVETGRWDYYGKELLRVKDRHGRDYCLGPTHEEVITDLVRGEIKSYKQLPVNLYQIQTKFRDEIRPRFGLMRGREFIMKDAYSFDKDEDGAEKSYWEMFEAYRAAFSRIGLRFKPVQADSGAIGGDFSHEFMVLADTGEDTIASCLSCEFGANLEKARVKLPEAKPEVDESAVPAMEEVATPGVHTVEEVCSFLDITADKLVKTLLLVVDGEPVAALVRGDRELNDIKLRNIVGGNEIEMADEALVRELTNAPVGFAGPAGLDTNVPIYADRELTMSTDWVAGANKSDTHVLHLALERDCTIERYADLRVIEETDPCPECGGKIEFTRGIEVGHVFKLGLKYSEKMEATFLDENGKSKPMVMGCYGIGVSRIVASAIEQNNDENGCCFPPSIAPFEVCLISLGGKDQDVADKAEELYGEIMKLGVDAAYDDRKERPGVKFAEADLIGYPMQLVLGGKGLKNGIIEAKDRKTGEKIELPLDGFAEAFTAWRKEIWNNWGLEIA</sequence>
<dbReference type="InterPro" id="IPR004154">
    <property type="entry name" value="Anticodon-bd"/>
</dbReference>
<dbReference type="InterPro" id="IPR036621">
    <property type="entry name" value="Anticodon-bd_dom_sf"/>
</dbReference>